<name>A0A422M4C6_LACPA</name>
<sequence>MANSDNENKPSVSNKIRKMREDRRLTQAGLARISGLSLSSIKAYENGIRNPKSESMEKIVTAVSHVPKIFEPQLFSDQDLAPIEKPLKTVEMSDESIVLLWKGVPIDKRTASTIRTIIDAMVNPITKDKGVGSDGEH</sequence>
<evidence type="ECO:0000259" key="2">
    <source>
        <dbReference type="PROSITE" id="PS50943"/>
    </source>
</evidence>
<feature type="domain" description="HTH cro/C1-type" evidence="2">
    <location>
        <begin position="16"/>
        <end position="62"/>
    </location>
</feature>
<comment type="caution">
    <text evidence="3">The sequence shown here is derived from an EMBL/GenBank/DDBJ whole genome shotgun (WGS) entry which is preliminary data.</text>
</comment>
<dbReference type="Pfam" id="PF01381">
    <property type="entry name" value="HTH_3"/>
    <property type="match status" value="1"/>
</dbReference>
<dbReference type="PROSITE" id="PS50943">
    <property type="entry name" value="HTH_CROC1"/>
    <property type="match status" value="1"/>
</dbReference>
<dbReference type="AlphaFoldDB" id="A0A422M4C6"/>
<reference evidence="3 4" key="1">
    <citation type="journal article" date="2018" name="Front. Microbiol.">
        <title>Conversion of Methionine to Cysteine in Lactobacillus paracasei Depends on the Highly Mobile cysK-ctl-cysE Gene Cluster.</title>
        <authorList>
            <person name="Wuthrich D."/>
            <person name="Irmler S."/>
            <person name="Berthoud H."/>
            <person name="Guggenbuhl B."/>
            <person name="Eugster E."/>
            <person name="Bruggmann R."/>
        </authorList>
    </citation>
    <scope>NUCLEOTIDE SEQUENCE [LARGE SCALE GENOMIC DNA]</scope>
    <source>
        <strain evidence="3 4">FAM18157</strain>
    </source>
</reference>
<dbReference type="InterPro" id="IPR010982">
    <property type="entry name" value="Lambda_DNA-bd_dom_sf"/>
</dbReference>
<dbReference type="SMART" id="SM00530">
    <property type="entry name" value="HTH_XRE"/>
    <property type="match status" value="1"/>
</dbReference>
<proteinExistence type="predicted"/>
<evidence type="ECO:0000313" key="4">
    <source>
        <dbReference type="Proteomes" id="UP000284716"/>
    </source>
</evidence>
<dbReference type="SUPFAM" id="SSF47413">
    <property type="entry name" value="lambda repressor-like DNA-binding domains"/>
    <property type="match status" value="1"/>
</dbReference>
<evidence type="ECO:0000256" key="1">
    <source>
        <dbReference type="SAM" id="MobiDB-lite"/>
    </source>
</evidence>
<feature type="compositionally biased region" description="Polar residues" evidence="1">
    <location>
        <begin position="1"/>
        <end position="14"/>
    </location>
</feature>
<protein>
    <submittedName>
        <fullName evidence="3">Transcriptional regulator, y4mF family</fullName>
    </submittedName>
</protein>
<accession>A0A422M4C6</accession>
<dbReference type="EMBL" id="LKFS01000047">
    <property type="protein sequence ID" value="RND82138.1"/>
    <property type="molecule type" value="Genomic_DNA"/>
</dbReference>
<dbReference type="Proteomes" id="UP000284716">
    <property type="component" value="Unassembled WGS sequence"/>
</dbReference>
<organism evidence="3 4">
    <name type="scientific">Lacticaseibacillus paracasei</name>
    <name type="common">Lactobacillus paracasei</name>
    <dbReference type="NCBI Taxonomy" id="1597"/>
    <lineage>
        <taxon>Bacteria</taxon>
        <taxon>Bacillati</taxon>
        <taxon>Bacillota</taxon>
        <taxon>Bacilli</taxon>
        <taxon>Lactobacillales</taxon>
        <taxon>Lactobacillaceae</taxon>
        <taxon>Lacticaseibacillus</taxon>
    </lineage>
</organism>
<dbReference type="InterPro" id="IPR001387">
    <property type="entry name" value="Cro/C1-type_HTH"/>
</dbReference>
<dbReference type="Gene3D" id="1.10.260.40">
    <property type="entry name" value="lambda repressor-like DNA-binding domains"/>
    <property type="match status" value="1"/>
</dbReference>
<feature type="region of interest" description="Disordered" evidence="1">
    <location>
        <begin position="1"/>
        <end position="21"/>
    </location>
</feature>
<gene>
    <name evidence="3" type="ORF">FAM18157_01234</name>
</gene>
<dbReference type="GO" id="GO:0003677">
    <property type="term" value="F:DNA binding"/>
    <property type="evidence" value="ECO:0007669"/>
    <property type="project" value="InterPro"/>
</dbReference>
<dbReference type="RefSeq" id="WP_183414777.1">
    <property type="nucleotide sequence ID" value="NZ_LKFS01000047.1"/>
</dbReference>
<dbReference type="CDD" id="cd00093">
    <property type="entry name" value="HTH_XRE"/>
    <property type="match status" value="1"/>
</dbReference>
<evidence type="ECO:0000313" key="3">
    <source>
        <dbReference type="EMBL" id="RND82138.1"/>
    </source>
</evidence>